<keyword evidence="2" id="KW-0378">Hydrolase</keyword>
<evidence type="ECO:0000313" key="4">
    <source>
        <dbReference type="EMBL" id="AUJ31369.1"/>
    </source>
</evidence>
<dbReference type="InterPro" id="IPR033199">
    <property type="entry name" value="DDAH-like"/>
</dbReference>
<reference evidence="4 5" key="1">
    <citation type="submission" date="2016-11" db="EMBL/GenBank/DDBJ databases">
        <title>Interaction between Lactobacillus species and yeast in water kefir.</title>
        <authorList>
            <person name="Behr J."/>
            <person name="Xu D."/>
            <person name="Vogel R.F."/>
        </authorList>
    </citation>
    <scope>NUCLEOTIDE SEQUENCE [LARGE SCALE GENOMIC DNA]</scope>
    <source>
        <strain evidence="4 5">TMW 1.1827</strain>
    </source>
</reference>
<comment type="similarity">
    <text evidence="1">Belongs to the DDAH family.</text>
</comment>
<dbReference type="GO" id="GO:0016597">
    <property type="term" value="F:amino acid binding"/>
    <property type="evidence" value="ECO:0007669"/>
    <property type="project" value="TreeGrafter"/>
</dbReference>
<dbReference type="GO" id="GO:0045429">
    <property type="term" value="P:positive regulation of nitric oxide biosynthetic process"/>
    <property type="evidence" value="ECO:0007669"/>
    <property type="project" value="TreeGrafter"/>
</dbReference>
<name>A0A3S6QUD1_9LACO</name>
<proteinExistence type="inferred from homology"/>
<sequence length="259" mass="29059">MLFNNAIVRKPAHSVINGIDDYADLGKPDYSKAIQEHESYVSLLTKLGIKVTILDALEDYPDSCFVEDPAVVTDEFAVITNPTRSSRTKEREKIRPTIEKFYQEDRIFEIKEPGHLEGGDVMSVGKTFYIGLSARTNQEGIDQFTEIADKFGQEVIAVPVNEFLHLKTGTTYMGNNKLLVAGEYIDSPYFKKFEQLRVPEKENYAVNCINTGNGVIMPAGFPAVKEMLTQHGFKTHEINMSEFSKIDGGLTCLSLRFNA</sequence>
<dbReference type="Pfam" id="PF19420">
    <property type="entry name" value="DDAH_eukar"/>
    <property type="match status" value="1"/>
</dbReference>
<dbReference type="AlphaFoldDB" id="A0A3S6QUD1"/>
<dbReference type="GO" id="GO:0000052">
    <property type="term" value="P:citrulline metabolic process"/>
    <property type="evidence" value="ECO:0007669"/>
    <property type="project" value="TreeGrafter"/>
</dbReference>
<organism evidence="4 5">
    <name type="scientific">Liquorilactobacillus nagelii</name>
    <dbReference type="NCBI Taxonomy" id="82688"/>
    <lineage>
        <taxon>Bacteria</taxon>
        <taxon>Bacillati</taxon>
        <taxon>Bacillota</taxon>
        <taxon>Bacilli</taxon>
        <taxon>Lactobacillales</taxon>
        <taxon>Lactobacillaceae</taxon>
        <taxon>Liquorilactobacillus</taxon>
    </lineage>
</organism>
<dbReference type="SUPFAM" id="SSF55909">
    <property type="entry name" value="Pentein"/>
    <property type="match status" value="1"/>
</dbReference>
<dbReference type="GO" id="GO:0006525">
    <property type="term" value="P:arginine metabolic process"/>
    <property type="evidence" value="ECO:0007669"/>
    <property type="project" value="TreeGrafter"/>
</dbReference>
<dbReference type="KEGG" id="lng:BSQ50_01580"/>
<dbReference type="Proteomes" id="UP000324497">
    <property type="component" value="Chromosome"/>
</dbReference>
<dbReference type="Gene3D" id="3.75.10.10">
    <property type="entry name" value="L-arginine/glycine Amidinotransferase, Chain A"/>
    <property type="match status" value="1"/>
</dbReference>
<dbReference type="RefSeq" id="WP_148126241.1">
    <property type="nucleotide sequence ID" value="NZ_CP018180.1"/>
</dbReference>
<dbReference type="PANTHER" id="PTHR12737:SF9">
    <property type="entry name" value="DIMETHYLARGININASE"/>
    <property type="match status" value="1"/>
</dbReference>
<protein>
    <submittedName>
        <fullName evidence="4">Dimethylargininase</fullName>
    </submittedName>
</protein>
<keyword evidence="5" id="KW-1185">Reference proteome</keyword>
<dbReference type="EMBL" id="CP018180">
    <property type="protein sequence ID" value="AUJ31369.1"/>
    <property type="molecule type" value="Genomic_DNA"/>
</dbReference>
<evidence type="ECO:0000256" key="1">
    <source>
        <dbReference type="ARBA" id="ARBA00008532"/>
    </source>
</evidence>
<gene>
    <name evidence="4" type="ORF">BSQ50_01580</name>
</gene>
<dbReference type="GO" id="GO:0016403">
    <property type="term" value="F:dimethylargininase activity"/>
    <property type="evidence" value="ECO:0007669"/>
    <property type="project" value="TreeGrafter"/>
</dbReference>
<accession>A0A3S6QUD1</accession>
<evidence type="ECO:0000256" key="2">
    <source>
        <dbReference type="ARBA" id="ARBA00022801"/>
    </source>
</evidence>
<feature type="active site" description="Nucleophile" evidence="3">
    <location>
        <position position="252"/>
    </location>
</feature>
<dbReference type="PANTHER" id="PTHR12737">
    <property type="entry name" value="DIMETHYLARGININE DIMETHYLAMINOHYDROLASE"/>
    <property type="match status" value="1"/>
</dbReference>
<evidence type="ECO:0000313" key="5">
    <source>
        <dbReference type="Proteomes" id="UP000324497"/>
    </source>
</evidence>
<evidence type="ECO:0000256" key="3">
    <source>
        <dbReference type="PIRSR" id="PIRSR633199-1"/>
    </source>
</evidence>
<feature type="active site" description="Proton donor" evidence="3">
    <location>
        <position position="165"/>
    </location>
</feature>